<proteinExistence type="predicted"/>
<feature type="non-terminal residue" evidence="1">
    <location>
        <position position="1"/>
    </location>
</feature>
<evidence type="ECO:0000313" key="2">
    <source>
        <dbReference type="Proteomes" id="UP000789405"/>
    </source>
</evidence>
<keyword evidence="2" id="KW-1185">Reference proteome</keyword>
<dbReference type="Proteomes" id="UP000789405">
    <property type="component" value="Unassembled WGS sequence"/>
</dbReference>
<reference evidence="1" key="1">
    <citation type="submission" date="2021-06" db="EMBL/GenBank/DDBJ databases">
        <authorList>
            <person name="Kallberg Y."/>
            <person name="Tangrot J."/>
            <person name="Rosling A."/>
        </authorList>
    </citation>
    <scope>NUCLEOTIDE SEQUENCE</scope>
    <source>
        <strain evidence="1">MA453B</strain>
    </source>
</reference>
<dbReference type="AlphaFoldDB" id="A0A9N9GIY5"/>
<name>A0A9N9GIY5_9GLOM</name>
<dbReference type="EMBL" id="CAJVPY010004162">
    <property type="protein sequence ID" value="CAG8611748.1"/>
    <property type="molecule type" value="Genomic_DNA"/>
</dbReference>
<evidence type="ECO:0000313" key="1">
    <source>
        <dbReference type="EMBL" id="CAG8611748.1"/>
    </source>
</evidence>
<sequence>STKIAKIGPNYWEKSEIILMWINGDDGTHNGGCTVEILVRIRQLHSLNFLGLKH</sequence>
<protein>
    <submittedName>
        <fullName evidence="1">15072_t:CDS:1</fullName>
    </submittedName>
</protein>
<organism evidence="1 2">
    <name type="scientific">Dentiscutata erythropus</name>
    <dbReference type="NCBI Taxonomy" id="1348616"/>
    <lineage>
        <taxon>Eukaryota</taxon>
        <taxon>Fungi</taxon>
        <taxon>Fungi incertae sedis</taxon>
        <taxon>Mucoromycota</taxon>
        <taxon>Glomeromycotina</taxon>
        <taxon>Glomeromycetes</taxon>
        <taxon>Diversisporales</taxon>
        <taxon>Gigasporaceae</taxon>
        <taxon>Dentiscutata</taxon>
    </lineage>
</organism>
<comment type="caution">
    <text evidence="1">The sequence shown here is derived from an EMBL/GenBank/DDBJ whole genome shotgun (WGS) entry which is preliminary data.</text>
</comment>
<gene>
    <name evidence="1" type="ORF">DERYTH_LOCUS8174</name>
</gene>
<accession>A0A9N9GIY5</accession>